<reference evidence="8" key="1">
    <citation type="submission" date="2014-05" db="EMBL/GenBank/DDBJ databases">
        <title>The genome and life-stage specific transcriptomes of Globodera pallida elucidate key aspects of plant parasitism by a cyst nematode.</title>
        <authorList>
            <person name="Cotton J.A."/>
            <person name="Lilley C.J."/>
            <person name="Jones L.M."/>
            <person name="Kikuchi T."/>
            <person name="Reid A.J."/>
            <person name="Thorpe P."/>
            <person name="Tsai I.J."/>
            <person name="Beasley H."/>
            <person name="Blok V."/>
            <person name="Cock P.J.A."/>
            <person name="Van den Akker S.E."/>
            <person name="Holroyd N."/>
            <person name="Hunt M."/>
            <person name="Mantelin S."/>
            <person name="Naghra H."/>
            <person name="Pain A."/>
            <person name="Palomares-Rius J.E."/>
            <person name="Zarowiecki M."/>
            <person name="Berriman M."/>
            <person name="Jones J.T."/>
            <person name="Urwin P.E."/>
        </authorList>
    </citation>
    <scope>NUCLEOTIDE SEQUENCE [LARGE SCALE GENOMIC DNA]</scope>
    <source>
        <strain evidence="8">Lindley</strain>
    </source>
</reference>
<sequence length="917" mass="108363">MRPNYQGQKPEAALQRAHDFLSVGKQKDALQALHDLIKDRRHKQWTQTYEQIMLLYIELCVNLRNSALVKDGLYQYKIITQQVSVKSLESVLEKFLQLAEQKALEAQKHSIEKIDEIDDLDVADAPENLLLSVSGAVAQDRMDRTVLSPWLRFLWDAYRNCLDLLRNNVYVESLYHQIARQSFAFCTKYQRRNEFRKLCEMLRQHLVQIQKAQLSTAMHPIRLSNTESLGHMLETRLIQLDTAINMDLWQEAFKSAEDLHGFMQLVKEKDKKIIRPTSYANYYDKISMVFWKGGNTLFHAAALLQRFCIYKDMRRQFADEDAMDQATRVLLATLSIPEGAEGASLLAKHLDIEEQHLANVRVLSSLLRLPITPSRSGIIKEIVRLNIPELASPAAYELYKCVEMEFNPLRIAPNVQKHLADIDKLGHVEYSQYAESVKSVVTTRILKKLSALYETLSLKRLQKLIPFYDPIELEQKLVNVCKQQSLKARVDHRSECIRFGHMEIALANDLESEMETNVTEVEKARTHLDELYTQLGNIQLQFDAQQLSQMQEKLKRQIFVYKHQKDADFERVLARRKRIELHKENTEQVRREKLQKEQAHANKQEELRRRDELKKLQEENKENEKRRKLNEQEELQRKLNSEKLKKYQVHPFFQQLVKEHGEEIFESGDPDQLIKEKRLRFDAERREQQTKLQNQEKKYDHTVRAFHFEEMALWKELSEERQKTFPEMHEAYETKRIEEAIKEHERSFETYACLVKAKEDAKEFMRSVILSHADEFKDQKVAWKQRVDETRKKLLKERAERRKEQRKKEAKEAEMRKQQEEQRRLEDEKRVADQQKREQQQPKRQQQPEETTVRRREQAVVGGGASGEQMWRSEKPAAAAAVEKRPVLPVARDEQQQRQPLQMPQKAKYVPPSMRNK</sequence>
<evidence type="ECO:0000256" key="1">
    <source>
        <dbReference type="ARBA" id="ARBA00004496"/>
    </source>
</evidence>
<organism evidence="8 9">
    <name type="scientific">Globodera pallida</name>
    <name type="common">Potato cyst nematode worm</name>
    <name type="synonym">Heterodera pallida</name>
    <dbReference type="NCBI Taxonomy" id="36090"/>
    <lineage>
        <taxon>Eukaryota</taxon>
        <taxon>Metazoa</taxon>
        <taxon>Ecdysozoa</taxon>
        <taxon>Nematoda</taxon>
        <taxon>Chromadorea</taxon>
        <taxon>Rhabditida</taxon>
        <taxon>Tylenchina</taxon>
        <taxon>Tylenchomorpha</taxon>
        <taxon>Tylenchoidea</taxon>
        <taxon>Heteroderidae</taxon>
        <taxon>Heteroderinae</taxon>
        <taxon>Globodera</taxon>
    </lineage>
</organism>
<feature type="domain" description="PCI" evidence="7">
    <location>
        <begin position="325"/>
        <end position="504"/>
    </location>
</feature>
<keyword evidence="3" id="KW-0396">Initiation factor</keyword>
<evidence type="ECO:0000313" key="9">
    <source>
        <dbReference type="WBParaSite" id="GPLIN_000281700"/>
    </source>
</evidence>
<dbReference type="Pfam" id="PF01399">
    <property type="entry name" value="PCI"/>
    <property type="match status" value="1"/>
</dbReference>
<dbReference type="GO" id="GO:0001732">
    <property type="term" value="P:formation of cytoplasmic translation initiation complex"/>
    <property type="evidence" value="ECO:0007669"/>
    <property type="project" value="TreeGrafter"/>
</dbReference>
<feature type="compositionally biased region" description="Basic and acidic residues" evidence="6">
    <location>
        <begin position="882"/>
        <end position="896"/>
    </location>
</feature>
<evidence type="ECO:0000256" key="3">
    <source>
        <dbReference type="ARBA" id="ARBA00022540"/>
    </source>
</evidence>
<dbReference type="Proteomes" id="UP000050741">
    <property type="component" value="Unassembled WGS sequence"/>
</dbReference>
<dbReference type="Gene3D" id="1.25.40.860">
    <property type="match status" value="2"/>
</dbReference>
<dbReference type="GO" id="GO:0071541">
    <property type="term" value="C:eukaryotic translation initiation factor 3 complex, eIF3m"/>
    <property type="evidence" value="ECO:0007669"/>
    <property type="project" value="TreeGrafter"/>
</dbReference>
<dbReference type="GO" id="GO:0003729">
    <property type="term" value="F:mRNA binding"/>
    <property type="evidence" value="ECO:0007669"/>
    <property type="project" value="TreeGrafter"/>
</dbReference>
<dbReference type="AlphaFoldDB" id="A0A183BQD1"/>
<dbReference type="Gene3D" id="4.10.860.10">
    <property type="entry name" value="UVR domain"/>
    <property type="match status" value="1"/>
</dbReference>
<feature type="region of interest" description="Disordered" evidence="6">
    <location>
        <begin position="798"/>
        <end position="917"/>
    </location>
</feature>
<evidence type="ECO:0000256" key="6">
    <source>
        <dbReference type="SAM" id="MobiDB-lite"/>
    </source>
</evidence>
<name>A0A183BQD1_GLOPA</name>
<reference evidence="9" key="2">
    <citation type="submission" date="2016-06" db="UniProtKB">
        <authorList>
            <consortium name="WormBaseParasite"/>
        </authorList>
    </citation>
    <scope>IDENTIFICATION</scope>
</reference>
<evidence type="ECO:0000256" key="2">
    <source>
        <dbReference type="ARBA" id="ARBA00022490"/>
    </source>
</evidence>
<comment type="subcellular location">
    <subcellularLocation>
        <location evidence="1">Cytoplasm</location>
    </subcellularLocation>
</comment>
<dbReference type="InterPro" id="IPR054711">
    <property type="entry name" value="eIF3a_PCI_TPR-like"/>
</dbReference>
<feature type="region of interest" description="Disordered" evidence="6">
    <location>
        <begin position="584"/>
        <end position="633"/>
    </location>
</feature>
<keyword evidence="4" id="KW-0694">RNA-binding</keyword>
<proteinExistence type="predicted"/>
<feature type="compositionally biased region" description="Basic and acidic residues" evidence="6">
    <location>
        <begin position="798"/>
        <end position="841"/>
    </location>
</feature>
<dbReference type="GO" id="GO:0071540">
    <property type="term" value="C:eukaryotic translation initiation factor 3 complex, eIF3e"/>
    <property type="evidence" value="ECO:0007669"/>
    <property type="project" value="TreeGrafter"/>
</dbReference>
<dbReference type="WBParaSite" id="GPLIN_000281700">
    <property type="protein sequence ID" value="GPLIN_000281700"/>
    <property type="gene ID" value="GPLIN_000281700"/>
</dbReference>
<keyword evidence="8" id="KW-1185">Reference proteome</keyword>
<dbReference type="GO" id="GO:0043614">
    <property type="term" value="C:multi-eIF complex"/>
    <property type="evidence" value="ECO:0007669"/>
    <property type="project" value="TreeGrafter"/>
</dbReference>
<dbReference type="PANTHER" id="PTHR14005:SF0">
    <property type="entry name" value="EUKARYOTIC TRANSLATION INITIATION FACTOR 3 SUBUNIT A"/>
    <property type="match status" value="1"/>
</dbReference>
<dbReference type="SMART" id="SM00088">
    <property type="entry name" value="PINT"/>
    <property type="match status" value="1"/>
</dbReference>
<dbReference type="GO" id="GO:0002188">
    <property type="term" value="P:translation reinitiation"/>
    <property type="evidence" value="ECO:0007669"/>
    <property type="project" value="TreeGrafter"/>
</dbReference>
<dbReference type="InterPro" id="IPR027512">
    <property type="entry name" value="EIF3A"/>
</dbReference>
<dbReference type="InterPro" id="IPR000717">
    <property type="entry name" value="PCI_dom"/>
</dbReference>
<protein>
    <submittedName>
        <fullName evidence="9">Eukaryotic translation initiation factor 3 subunit A</fullName>
    </submittedName>
</protein>
<dbReference type="PANTHER" id="PTHR14005">
    <property type="entry name" value="EUKARYOTIC TRANSLATION INITIATION FACTOR 3, THETA SUBUNIT"/>
    <property type="match status" value="1"/>
</dbReference>
<dbReference type="PROSITE" id="PS50250">
    <property type="entry name" value="PCI"/>
    <property type="match status" value="1"/>
</dbReference>
<evidence type="ECO:0000256" key="5">
    <source>
        <dbReference type="ARBA" id="ARBA00022917"/>
    </source>
</evidence>
<keyword evidence="2" id="KW-0963">Cytoplasm</keyword>
<dbReference type="Pfam" id="PF22591">
    <property type="entry name" value="eIF3a_PCI_TPR-like"/>
    <property type="match status" value="1"/>
</dbReference>
<evidence type="ECO:0000256" key="4">
    <source>
        <dbReference type="ARBA" id="ARBA00022884"/>
    </source>
</evidence>
<dbReference type="OrthoDB" id="18884at2759"/>
<dbReference type="FunFam" id="4.10.860.10:FF:000001">
    <property type="entry name" value="Eukaryotic translation initiation factor 3 subunit A"/>
    <property type="match status" value="1"/>
</dbReference>
<keyword evidence="5" id="KW-0648">Protein biosynthesis</keyword>
<evidence type="ECO:0000313" key="8">
    <source>
        <dbReference type="Proteomes" id="UP000050741"/>
    </source>
</evidence>
<accession>A0A183BQD1</accession>
<dbReference type="GO" id="GO:0003743">
    <property type="term" value="F:translation initiation factor activity"/>
    <property type="evidence" value="ECO:0007669"/>
    <property type="project" value="UniProtKB-KW"/>
</dbReference>
<evidence type="ECO:0000259" key="7">
    <source>
        <dbReference type="PROSITE" id="PS50250"/>
    </source>
</evidence>